<dbReference type="AlphaFoldDB" id="A0A6M3KP95"/>
<gene>
    <name evidence="1" type="ORF">MM415A00305_0053</name>
    <name evidence="2" type="ORF">TM448B06662_0004</name>
</gene>
<dbReference type="EMBL" id="MT145157">
    <property type="protein sequence ID" value="QJI04194.1"/>
    <property type="molecule type" value="Genomic_DNA"/>
</dbReference>
<name>A0A6M3KP95_9ZZZZ</name>
<evidence type="ECO:0000313" key="2">
    <source>
        <dbReference type="EMBL" id="QJI04194.1"/>
    </source>
</evidence>
<sequence length="116" mass="13304">MPWGVNSECEHVEALLDQPTPEEDDVPTWTMRDGTRIKVADMTTSHIENALAMLRRQGAVSPKAVYRSLYSEYHSDSLDFQRECQVLFSPRLCDMVDIFKDELKRREATPEGDVLS</sequence>
<accession>A0A6M3KP95</accession>
<protein>
    <submittedName>
        <fullName evidence="1">Uncharacterized protein</fullName>
    </submittedName>
</protein>
<dbReference type="EMBL" id="MT142506">
    <property type="protein sequence ID" value="QJA83255.1"/>
    <property type="molecule type" value="Genomic_DNA"/>
</dbReference>
<organism evidence="1">
    <name type="scientific">viral metagenome</name>
    <dbReference type="NCBI Taxonomy" id="1070528"/>
    <lineage>
        <taxon>unclassified sequences</taxon>
        <taxon>metagenomes</taxon>
        <taxon>organismal metagenomes</taxon>
    </lineage>
</organism>
<evidence type="ECO:0000313" key="1">
    <source>
        <dbReference type="EMBL" id="QJA83255.1"/>
    </source>
</evidence>
<proteinExistence type="predicted"/>
<reference evidence="1" key="1">
    <citation type="submission" date="2020-03" db="EMBL/GenBank/DDBJ databases">
        <title>The deep terrestrial virosphere.</title>
        <authorList>
            <person name="Holmfeldt K."/>
            <person name="Nilsson E."/>
            <person name="Simone D."/>
            <person name="Lopez-Fernandez M."/>
            <person name="Wu X."/>
            <person name="de Brujin I."/>
            <person name="Lundin D."/>
            <person name="Andersson A."/>
            <person name="Bertilsson S."/>
            <person name="Dopson M."/>
        </authorList>
    </citation>
    <scope>NUCLEOTIDE SEQUENCE</scope>
    <source>
        <strain evidence="1">MM415A00305</strain>
        <strain evidence="2">TM448B06662</strain>
    </source>
</reference>